<dbReference type="SUPFAM" id="SSF56519">
    <property type="entry name" value="Penicillin binding protein dimerisation domain"/>
    <property type="match status" value="1"/>
</dbReference>
<dbReference type="HOGENOM" id="CLU_009289_1_0_9"/>
<dbReference type="InterPro" id="IPR012338">
    <property type="entry name" value="Beta-lactam/transpept-like"/>
</dbReference>
<dbReference type="SUPFAM" id="SSF56601">
    <property type="entry name" value="beta-lactamase/transpeptidase-like"/>
    <property type="match status" value="1"/>
</dbReference>
<gene>
    <name evidence="3" type="ordered locus">Dtox_2305</name>
</gene>
<evidence type="ECO:0000313" key="4">
    <source>
        <dbReference type="Proteomes" id="UP000002217"/>
    </source>
</evidence>
<dbReference type="GO" id="GO:0016757">
    <property type="term" value="F:glycosyltransferase activity"/>
    <property type="evidence" value="ECO:0007669"/>
    <property type="project" value="UniProtKB-KW"/>
</dbReference>
<dbReference type="EC" id="2.4.1.129" evidence="3"/>
<dbReference type="AlphaFoldDB" id="C8VZZ0"/>
<keyword evidence="3" id="KW-0328">Glycosyltransferase</keyword>
<dbReference type="InterPro" id="IPR054120">
    <property type="entry name" value="PBPA_dimer"/>
</dbReference>
<keyword evidence="4" id="KW-1185">Reference proteome</keyword>
<organism evidence="3 4">
    <name type="scientific">Desulfofarcimen acetoxidans (strain ATCC 49208 / DSM 771 / KCTC 5769 / VKM B-1644 / 5575)</name>
    <name type="common">Desulfotomaculum acetoxidans</name>
    <dbReference type="NCBI Taxonomy" id="485916"/>
    <lineage>
        <taxon>Bacteria</taxon>
        <taxon>Bacillati</taxon>
        <taxon>Bacillota</taxon>
        <taxon>Clostridia</taxon>
        <taxon>Eubacteriales</taxon>
        <taxon>Peptococcaceae</taxon>
        <taxon>Desulfofarcimen</taxon>
    </lineage>
</organism>
<feature type="domain" description="Penicillin-binding protein transpeptidase" evidence="1">
    <location>
        <begin position="152"/>
        <end position="454"/>
    </location>
</feature>
<dbReference type="GO" id="GO:0071972">
    <property type="term" value="F:peptidoglycan L,D-transpeptidase activity"/>
    <property type="evidence" value="ECO:0007669"/>
    <property type="project" value="TreeGrafter"/>
</dbReference>
<dbReference type="eggNOG" id="COG0768">
    <property type="taxonomic scope" value="Bacteria"/>
</dbReference>
<dbReference type="Gene3D" id="3.40.710.10">
    <property type="entry name" value="DD-peptidase/beta-lactamase superfamily"/>
    <property type="match status" value="1"/>
</dbReference>
<dbReference type="Pfam" id="PF21922">
    <property type="entry name" value="PBP_dimer_2"/>
    <property type="match status" value="1"/>
</dbReference>
<dbReference type="STRING" id="485916.Dtox_2305"/>
<dbReference type="Gene3D" id="3.90.1310.10">
    <property type="entry name" value="Penicillin-binding protein 2a (Domain 2)"/>
    <property type="match status" value="1"/>
</dbReference>
<feature type="domain" description="Penicillin binding protein A dimerisation" evidence="2">
    <location>
        <begin position="52"/>
        <end position="129"/>
    </location>
</feature>
<sequence>MRKNIIKIGLLLLGSFCFLILYLSYIQIIKGPDLEASEHNKRILAYEKLIHRGRILDCNGDVLAYSEDNSNKRIYTKGGELSPVLGFISERYGRTGIEAAGDRYLLGITPDSRFDKFISRMSGEKSNGYDLTLTIDANIQSLAMKLLAQRKGAVVVLNPGNGEVLALASTPTFDPNQVDETWSQLTTDPDSALLNRATQGAYPPGSVFKLVTEAAALTNNPQVANEVFTCPGYLDVQGFRLKDNSVHGQLQLSKALAVSCNTTFAQLGLSLGAEKFTKAAEGFGFGQKPPLEIPVRASTLAPVDKLTGTQLATTAIGQGDVLASPLQMALVAAAVANQGVIMQPHLFSEVKDSAGNIIYKHQPKVWLNGASSQVTEEIKKGMEMAVVAGTAGKASVQGFQVAGKTGSAENPNGKAHAWFIGFAPSEHPRYVVAVIVENAGAGGAVSAPVAKEIFSALL</sequence>
<reference evidence="3 4" key="1">
    <citation type="journal article" date="2009" name="Stand. Genomic Sci.">
        <title>Complete genome sequence of Desulfotomaculum acetoxidans type strain (5575).</title>
        <authorList>
            <person name="Spring S."/>
            <person name="Lapidus A."/>
            <person name="Schroder M."/>
            <person name="Gleim D."/>
            <person name="Sims D."/>
            <person name="Meincke L."/>
            <person name="Glavina Del Rio T."/>
            <person name="Tice H."/>
            <person name="Copeland A."/>
            <person name="Cheng J.F."/>
            <person name="Lucas S."/>
            <person name="Chen F."/>
            <person name="Nolan M."/>
            <person name="Bruce D."/>
            <person name="Goodwin L."/>
            <person name="Pitluck S."/>
            <person name="Ivanova N."/>
            <person name="Mavromatis K."/>
            <person name="Mikhailova N."/>
            <person name="Pati A."/>
            <person name="Chen A."/>
            <person name="Palaniappan K."/>
            <person name="Land M."/>
            <person name="Hauser L."/>
            <person name="Chang Y.J."/>
            <person name="Jeffries C.D."/>
            <person name="Chain P."/>
            <person name="Saunders E."/>
            <person name="Brettin T."/>
            <person name="Detter J.C."/>
            <person name="Goker M."/>
            <person name="Bristow J."/>
            <person name="Eisen J.A."/>
            <person name="Markowitz V."/>
            <person name="Hugenholtz P."/>
            <person name="Kyrpides N.C."/>
            <person name="Klenk H.P."/>
            <person name="Han C."/>
        </authorList>
    </citation>
    <scope>NUCLEOTIDE SEQUENCE [LARGE SCALE GENOMIC DNA]</scope>
    <source>
        <strain evidence="4">ATCC 49208 / DSM 771 / VKM B-1644</strain>
    </source>
</reference>
<dbReference type="InterPro" id="IPR001460">
    <property type="entry name" value="PCN-bd_Tpept"/>
</dbReference>
<dbReference type="PANTHER" id="PTHR30627">
    <property type="entry name" value="PEPTIDOGLYCAN D,D-TRANSPEPTIDASE"/>
    <property type="match status" value="1"/>
</dbReference>
<proteinExistence type="predicted"/>
<evidence type="ECO:0000313" key="3">
    <source>
        <dbReference type="EMBL" id="ACV63118.1"/>
    </source>
</evidence>
<dbReference type="EMBL" id="CP001720">
    <property type="protein sequence ID" value="ACV63118.1"/>
    <property type="molecule type" value="Genomic_DNA"/>
</dbReference>
<evidence type="ECO:0000259" key="2">
    <source>
        <dbReference type="Pfam" id="PF21922"/>
    </source>
</evidence>
<name>C8VZZ0_DESAS</name>
<dbReference type="Proteomes" id="UP000002217">
    <property type="component" value="Chromosome"/>
</dbReference>
<dbReference type="RefSeq" id="WP_015757819.1">
    <property type="nucleotide sequence ID" value="NC_013216.1"/>
</dbReference>
<evidence type="ECO:0000259" key="1">
    <source>
        <dbReference type="Pfam" id="PF00905"/>
    </source>
</evidence>
<keyword evidence="3" id="KW-0808">Transferase</keyword>
<accession>C8VZZ0</accession>
<dbReference type="InterPro" id="IPR036138">
    <property type="entry name" value="PBP_dimer_sf"/>
</dbReference>
<dbReference type="OrthoDB" id="9804124at2"/>
<dbReference type="PANTHER" id="PTHR30627:SF24">
    <property type="entry name" value="PENICILLIN-BINDING PROTEIN 4B"/>
    <property type="match status" value="1"/>
</dbReference>
<dbReference type="InterPro" id="IPR050515">
    <property type="entry name" value="Beta-lactam/transpept"/>
</dbReference>
<protein>
    <submittedName>
        <fullName evidence="3">Peptidoglycan glycosyltransferase</fullName>
        <ecNumber evidence="3">2.4.1.129</ecNumber>
    </submittedName>
</protein>
<dbReference type="GO" id="GO:0005886">
    <property type="term" value="C:plasma membrane"/>
    <property type="evidence" value="ECO:0007669"/>
    <property type="project" value="TreeGrafter"/>
</dbReference>
<dbReference type="GO" id="GO:0008658">
    <property type="term" value="F:penicillin binding"/>
    <property type="evidence" value="ECO:0007669"/>
    <property type="project" value="InterPro"/>
</dbReference>
<dbReference type="GO" id="GO:0071555">
    <property type="term" value="P:cell wall organization"/>
    <property type="evidence" value="ECO:0007669"/>
    <property type="project" value="TreeGrafter"/>
</dbReference>
<dbReference type="Pfam" id="PF00905">
    <property type="entry name" value="Transpeptidase"/>
    <property type="match status" value="1"/>
</dbReference>
<dbReference type="KEGG" id="dae:Dtox_2305"/>